<evidence type="ECO:0000256" key="1">
    <source>
        <dbReference type="SAM" id="MobiDB-lite"/>
    </source>
</evidence>
<reference evidence="2" key="1">
    <citation type="submission" date="2022-07" db="EMBL/GenBank/DDBJ databases">
        <title>Genome Sequence of Physisporinus lineatus.</title>
        <authorList>
            <person name="Buettner E."/>
        </authorList>
    </citation>
    <scope>NUCLEOTIDE SEQUENCE</scope>
    <source>
        <strain evidence="2">VT162</strain>
    </source>
</reference>
<protein>
    <recommendedName>
        <fullName evidence="4">C2H2-type domain-containing protein</fullName>
    </recommendedName>
</protein>
<accession>A0AAD5V7A9</accession>
<dbReference type="EMBL" id="JANAWD010000111">
    <property type="protein sequence ID" value="KAJ3486758.1"/>
    <property type="molecule type" value="Genomic_DNA"/>
</dbReference>
<comment type="caution">
    <text evidence="2">The sequence shown here is derived from an EMBL/GenBank/DDBJ whole genome shotgun (WGS) entry which is preliminary data.</text>
</comment>
<dbReference type="Gene3D" id="3.30.160.60">
    <property type="entry name" value="Classic Zinc Finger"/>
    <property type="match status" value="1"/>
</dbReference>
<organism evidence="2 3">
    <name type="scientific">Meripilus lineatus</name>
    <dbReference type="NCBI Taxonomy" id="2056292"/>
    <lineage>
        <taxon>Eukaryota</taxon>
        <taxon>Fungi</taxon>
        <taxon>Dikarya</taxon>
        <taxon>Basidiomycota</taxon>
        <taxon>Agaricomycotina</taxon>
        <taxon>Agaricomycetes</taxon>
        <taxon>Polyporales</taxon>
        <taxon>Meripilaceae</taxon>
        <taxon>Meripilus</taxon>
    </lineage>
</organism>
<proteinExistence type="predicted"/>
<feature type="region of interest" description="Disordered" evidence="1">
    <location>
        <begin position="187"/>
        <end position="212"/>
    </location>
</feature>
<dbReference type="AlphaFoldDB" id="A0AAD5V7A9"/>
<evidence type="ECO:0000313" key="2">
    <source>
        <dbReference type="EMBL" id="KAJ3486758.1"/>
    </source>
</evidence>
<sequence>MARNKKQQPSKRQTTEATQLIGEFCLKSFAEPLPDCNFSGPPPHPKNERTYCTWVDPDTGVRCQGSVSKPGDLRRHEYTHLKREDRPEKYKCIYMIGDESCSYWGTQSGGLKSHIRSKHTNELIPCDQESCEYLAKSESMLTHHRQDDHQLFREGPQYQGGRRKNIDSITKTGGQPTLPSFSEAFSQFTRPHSPPPMARPHTRPVYLLPRDW</sequence>
<gene>
    <name evidence="2" type="ORF">NLI96_g3999</name>
</gene>
<evidence type="ECO:0000313" key="3">
    <source>
        <dbReference type="Proteomes" id="UP001212997"/>
    </source>
</evidence>
<name>A0AAD5V7A9_9APHY</name>
<keyword evidence="3" id="KW-1185">Reference proteome</keyword>
<dbReference type="Proteomes" id="UP001212997">
    <property type="component" value="Unassembled WGS sequence"/>
</dbReference>
<evidence type="ECO:0008006" key="4">
    <source>
        <dbReference type="Google" id="ProtNLM"/>
    </source>
</evidence>